<keyword evidence="1" id="KW-0472">Membrane</keyword>
<reference evidence="3" key="1">
    <citation type="journal article" date="2019" name="Int. J. Syst. Evol. Microbiol.">
        <title>The Global Catalogue of Microorganisms (GCM) 10K type strain sequencing project: providing services to taxonomists for standard genome sequencing and annotation.</title>
        <authorList>
            <consortium name="The Broad Institute Genomics Platform"/>
            <consortium name="The Broad Institute Genome Sequencing Center for Infectious Disease"/>
            <person name="Wu L."/>
            <person name="Ma J."/>
        </authorList>
    </citation>
    <scope>NUCLEOTIDE SEQUENCE [LARGE SCALE GENOMIC DNA]</scope>
    <source>
        <strain evidence="3">CCM 9147</strain>
    </source>
</reference>
<keyword evidence="1" id="KW-1133">Transmembrane helix</keyword>
<evidence type="ECO:0000256" key="1">
    <source>
        <dbReference type="SAM" id="Phobius"/>
    </source>
</evidence>
<dbReference type="Proteomes" id="UP001597340">
    <property type="component" value="Unassembled WGS sequence"/>
</dbReference>
<organism evidence="2 3">
    <name type="scientific">Paenibacillus farraposensis</name>
    <dbReference type="NCBI Taxonomy" id="2807095"/>
    <lineage>
        <taxon>Bacteria</taxon>
        <taxon>Bacillati</taxon>
        <taxon>Bacillota</taxon>
        <taxon>Bacilli</taxon>
        <taxon>Bacillales</taxon>
        <taxon>Paenibacillaceae</taxon>
        <taxon>Paenibacillus</taxon>
    </lineage>
</organism>
<comment type="caution">
    <text evidence="2">The sequence shown here is derived from an EMBL/GenBank/DDBJ whole genome shotgun (WGS) entry which is preliminary data.</text>
</comment>
<protein>
    <recommendedName>
        <fullName evidence="4">Flp pilus assembly protein CpaB</fullName>
    </recommendedName>
</protein>
<proteinExistence type="predicted"/>
<sequence length="231" mass="24842">MKKKLLTKGTIRILTILLAVIVTGIILWIAKSMVTSNVSTEKIVVAADNIAPNQDLKSMLKYRDVIKSEVPADPIRDMKEVEDQNYFAGNIGFFKDQPITRSGITTSDKSTFGEALNLKKPNHFVGIKVDQSQSTGGLLKPGVIVDAVVYLKSEAGGTGRVIGPDDDPELAGLVVVGRENSEGTEPGKDGRSSLTSVVIVNAPTVSVYKKLVQYQEDGKIYLGPAGVKVKK</sequence>
<dbReference type="RefSeq" id="WP_229523819.1">
    <property type="nucleotide sequence ID" value="NZ_JAFFQR010000042.1"/>
</dbReference>
<evidence type="ECO:0000313" key="3">
    <source>
        <dbReference type="Proteomes" id="UP001597340"/>
    </source>
</evidence>
<keyword evidence="3" id="KW-1185">Reference proteome</keyword>
<name>A0ABW4DHY5_9BACL</name>
<evidence type="ECO:0000313" key="2">
    <source>
        <dbReference type="EMBL" id="MFD1463677.1"/>
    </source>
</evidence>
<gene>
    <name evidence="2" type="ORF">ACFQ5D_20465</name>
</gene>
<accession>A0ABW4DHY5</accession>
<dbReference type="EMBL" id="JBHTNZ010000040">
    <property type="protein sequence ID" value="MFD1463677.1"/>
    <property type="molecule type" value="Genomic_DNA"/>
</dbReference>
<evidence type="ECO:0008006" key="4">
    <source>
        <dbReference type="Google" id="ProtNLM"/>
    </source>
</evidence>
<feature type="transmembrane region" description="Helical" evidence="1">
    <location>
        <begin position="12"/>
        <end position="30"/>
    </location>
</feature>
<keyword evidence="1" id="KW-0812">Transmembrane</keyword>